<gene>
    <name evidence="1" type="ORF">CEXT_170801</name>
</gene>
<dbReference type="AlphaFoldDB" id="A0AAV4XTC8"/>
<name>A0AAV4XTC8_CAEEX</name>
<proteinExistence type="predicted"/>
<reference evidence="1 2" key="1">
    <citation type="submission" date="2021-06" db="EMBL/GenBank/DDBJ databases">
        <title>Caerostris extrusa draft genome.</title>
        <authorList>
            <person name="Kono N."/>
            <person name="Arakawa K."/>
        </authorList>
    </citation>
    <scope>NUCLEOTIDE SEQUENCE [LARGE SCALE GENOMIC DNA]</scope>
</reference>
<comment type="caution">
    <text evidence="1">The sequence shown here is derived from an EMBL/GenBank/DDBJ whole genome shotgun (WGS) entry which is preliminary data.</text>
</comment>
<organism evidence="1 2">
    <name type="scientific">Caerostris extrusa</name>
    <name type="common">Bark spider</name>
    <name type="synonym">Caerostris bankana</name>
    <dbReference type="NCBI Taxonomy" id="172846"/>
    <lineage>
        <taxon>Eukaryota</taxon>
        <taxon>Metazoa</taxon>
        <taxon>Ecdysozoa</taxon>
        <taxon>Arthropoda</taxon>
        <taxon>Chelicerata</taxon>
        <taxon>Arachnida</taxon>
        <taxon>Araneae</taxon>
        <taxon>Araneomorphae</taxon>
        <taxon>Entelegynae</taxon>
        <taxon>Araneoidea</taxon>
        <taxon>Araneidae</taxon>
        <taxon>Caerostris</taxon>
    </lineage>
</organism>
<evidence type="ECO:0000313" key="2">
    <source>
        <dbReference type="Proteomes" id="UP001054945"/>
    </source>
</evidence>
<accession>A0AAV4XTC8</accession>
<dbReference type="EMBL" id="BPLR01018280">
    <property type="protein sequence ID" value="GIY98292.1"/>
    <property type="molecule type" value="Genomic_DNA"/>
</dbReference>
<protein>
    <submittedName>
        <fullName evidence="1">Uncharacterized protein</fullName>
    </submittedName>
</protein>
<keyword evidence="2" id="KW-1185">Reference proteome</keyword>
<sequence length="98" mass="11565">MRIAAIKFPNEVFLNCEYLRRYDVRGEYFNFKSILKSPSYEHLLMRIAASKLPFLPKRGVPQSHCISSVYLNIEDTMIEVNIFLILNPFLKVHHMSIF</sequence>
<dbReference type="Proteomes" id="UP001054945">
    <property type="component" value="Unassembled WGS sequence"/>
</dbReference>
<evidence type="ECO:0000313" key="1">
    <source>
        <dbReference type="EMBL" id="GIY98292.1"/>
    </source>
</evidence>